<keyword evidence="2" id="KW-1185">Reference proteome</keyword>
<sequence length="40" mass="4497">MFHLVSRLSKEFLGRSANGLAGNVIHPSRTHSTWRKSCQS</sequence>
<name>Q7UW36_RHOBA</name>
<organism evidence="1 2">
    <name type="scientific">Rhodopirellula baltica (strain DSM 10527 / NCIMB 13988 / SH1)</name>
    <dbReference type="NCBI Taxonomy" id="243090"/>
    <lineage>
        <taxon>Bacteria</taxon>
        <taxon>Pseudomonadati</taxon>
        <taxon>Planctomycetota</taxon>
        <taxon>Planctomycetia</taxon>
        <taxon>Pirellulales</taxon>
        <taxon>Pirellulaceae</taxon>
        <taxon>Rhodopirellula</taxon>
    </lineage>
</organism>
<dbReference type="EMBL" id="BX294136">
    <property type="protein sequence ID" value="CAD72535.1"/>
    <property type="molecule type" value="Genomic_DNA"/>
</dbReference>
<dbReference type="Proteomes" id="UP000001025">
    <property type="component" value="Chromosome"/>
</dbReference>
<dbReference type="InParanoid" id="Q7UW36"/>
<dbReference type="HOGENOM" id="CLU_3295571_0_0_0"/>
<dbReference type="AlphaFoldDB" id="Q7UW36"/>
<accession>Q7UW36</accession>
<proteinExistence type="predicted"/>
<dbReference type="KEGG" id="rba:RB2290"/>
<dbReference type="STRING" id="243090.RB2290"/>
<protein>
    <submittedName>
        <fullName evidence="1">Uncharacterized protein</fullName>
    </submittedName>
</protein>
<dbReference type="EnsemblBacteria" id="CAD72535">
    <property type="protein sequence ID" value="CAD72535"/>
    <property type="gene ID" value="RB2290"/>
</dbReference>
<evidence type="ECO:0000313" key="1">
    <source>
        <dbReference type="EMBL" id="CAD72535.1"/>
    </source>
</evidence>
<reference evidence="1 2" key="1">
    <citation type="journal article" date="2003" name="Proc. Natl. Acad. Sci. U.S.A.">
        <title>Complete genome sequence of the marine planctomycete Pirellula sp. strain 1.</title>
        <authorList>
            <person name="Gloeckner F.O."/>
            <person name="Kube M."/>
            <person name="Bauer M."/>
            <person name="Teeling H."/>
            <person name="Lombardot T."/>
            <person name="Ludwig W."/>
            <person name="Gade D."/>
            <person name="Beck A."/>
            <person name="Borzym K."/>
            <person name="Heitmann K."/>
            <person name="Rabus R."/>
            <person name="Schlesner H."/>
            <person name="Amann R."/>
            <person name="Reinhardt R."/>
        </authorList>
    </citation>
    <scope>NUCLEOTIDE SEQUENCE [LARGE SCALE GENOMIC DNA]</scope>
    <source>
        <strain evidence="2">DSM 10527 / NCIMB 13988 / SH1</strain>
    </source>
</reference>
<evidence type="ECO:0000313" key="2">
    <source>
        <dbReference type="Proteomes" id="UP000001025"/>
    </source>
</evidence>
<gene>
    <name evidence="1" type="ordered locus">RB2290</name>
</gene>